<gene>
    <name evidence="1" type="ORF">GCM10009863_35400</name>
</gene>
<evidence type="ECO:0000313" key="1">
    <source>
        <dbReference type="EMBL" id="GAA2618324.1"/>
    </source>
</evidence>
<reference evidence="2" key="1">
    <citation type="journal article" date="2019" name="Int. J. Syst. Evol. Microbiol.">
        <title>The Global Catalogue of Microorganisms (GCM) 10K type strain sequencing project: providing services to taxonomists for standard genome sequencing and annotation.</title>
        <authorList>
            <consortium name="The Broad Institute Genomics Platform"/>
            <consortium name="The Broad Institute Genome Sequencing Center for Infectious Disease"/>
            <person name="Wu L."/>
            <person name="Ma J."/>
        </authorList>
    </citation>
    <scope>NUCLEOTIDE SEQUENCE [LARGE SCALE GENOMIC DNA]</scope>
    <source>
        <strain evidence="2">JCM 16373</strain>
    </source>
</reference>
<evidence type="ECO:0008006" key="3">
    <source>
        <dbReference type="Google" id="ProtNLM"/>
    </source>
</evidence>
<sequence>MYWSALFFLVGEQGLAAAGGASVLFGEAVELYRVEGSFCDAFGAVVDGGDGCLADEAGEGPDAAGGALVEVSSVAGEGAGFVLFEVEGVLDVGDDVAEWVGGCRGGRGGGRR</sequence>
<accession>A0ABP6CF86</accession>
<evidence type="ECO:0000313" key="2">
    <source>
        <dbReference type="Proteomes" id="UP001501447"/>
    </source>
</evidence>
<organism evidence="1 2">
    <name type="scientific">Streptomyces axinellae</name>
    <dbReference type="NCBI Taxonomy" id="552788"/>
    <lineage>
        <taxon>Bacteria</taxon>
        <taxon>Bacillati</taxon>
        <taxon>Actinomycetota</taxon>
        <taxon>Actinomycetes</taxon>
        <taxon>Kitasatosporales</taxon>
        <taxon>Streptomycetaceae</taxon>
        <taxon>Streptomyces</taxon>
    </lineage>
</organism>
<comment type="caution">
    <text evidence="1">The sequence shown here is derived from an EMBL/GenBank/DDBJ whole genome shotgun (WGS) entry which is preliminary data.</text>
</comment>
<name>A0ABP6CF86_9ACTN</name>
<dbReference type="Proteomes" id="UP001501447">
    <property type="component" value="Unassembled WGS sequence"/>
</dbReference>
<proteinExistence type="predicted"/>
<keyword evidence="2" id="KW-1185">Reference proteome</keyword>
<protein>
    <recommendedName>
        <fullName evidence="3">Secreted protein</fullName>
    </recommendedName>
</protein>
<dbReference type="EMBL" id="BAAARJ010000010">
    <property type="protein sequence ID" value="GAA2618324.1"/>
    <property type="molecule type" value="Genomic_DNA"/>
</dbReference>